<organism evidence="1 2">
    <name type="scientific">Aspergillus pseudoustus</name>
    <dbReference type="NCBI Taxonomy" id="1810923"/>
    <lineage>
        <taxon>Eukaryota</taxon>
        <taxon>Fungi</taxon>
        <taxon>Dikarya</taxon>
        <taxon>Ascomycota</taxon>
        <taxon>Pezizomycotina</taxon>
        <taxon>Eurotiomycetes</taxon>
        <taxon>Eurotiomycetidae</taxon>
        <taxon>Eurotiales</taxon>
        <taxon>Aspergillaceae</taxon>
        <taxon>Aspergillus</taxon>
        <taxon>Aspergillus subgen. Nidulantes</taxon>
    </lineage>
</organism>
<protein>
    <recommendedName>
        <fullName evidence="3">Fungal N-terminal domain-containing protein</fullName>
    </recommendedName>
</protein>
<name>A0ABR4J183_9EURO</name>
<comment type="caution">
    <text evidence="1">The sequence shown here is derived from an EMBL/GenBank/DDBJ whole genome shotgun (WGS) entry which is preliminary data.</text>
</comment>
<dbReference type="Proteomes" id="UP001610446">
    <property type="component" value="Unassembled WGS sequence"/>
</dbReference>
<keyword evidence="2" id="KW-1185">Reference proteome</keyword>
<dbReference type="EMBL" id="JBFXLU010000238">
    <property type="protein sequence ID" value="KAL2833597.1"/>
    <property type="molecule type" value="Genomic_DNA"/>
</dbReference>
<gene>
    <name evidence="1" type="ORF">BJY01DRAFT_253398</name>
</gene>
<evidence type="ECO:0000313" key="1">
    <source>
        <dbReference type="EMBL" id="KAL2833597.1"/>
    </source>
</evidence>
<proteinExistence type="predicted"/>
<accession>A0ABR4J183</accession>
<evidence type="ECO:0000313" key="2">
    <source>
        <dbReference type="Proteomes" id="UP001610446"/>
    </source>
</evidence>
<sequence length="185" mass="20814">MTNNTQSAAPLQDACNTLRAAYATLQLETFSRSDDSLCAVWQKRVELGICFFDDFCDDFGVYEPGAGSLDTRASKGSPQHVQDVLATLEKILDGVKRCQTLIAKYNHLRKELDVRALEKVNEVSRQLRANQELYFGVCPMQYSVRPTLGRRVTTFLDNGDSKDLVGDSVGVVERLRSLWPFWEKG</sequence>
<reference evidence="1 2" key="1">
    <citation type="submission" date="2024-07" db="EMBL/GenBank/DDBJ databases">
        <title>Section-level genome sequencing and comparative genomics of Aspergillus sections Usti and Cavernicolus.</title>
        <authorList>
            <consortium name="Lawrence Berkeley National Laboratory"/>
            <person name="Nybo J.L."/>
            <person name="Vesth T.C."/>
            <person name="Theobald S."/>
            <person name="Frisvad J.C."/>
            <person name="Larsen T.O."/>
            <person name="Kjaerboelling I."/>
            <person name="Rothschild-Mancinelli K."/>
            <person name="Lyhne E.K."/>
            <person name="Kogle M.E."/>
            <person name="Barry K."/>
            <person name="Clum A."/>
            <person name="Na H."/>
            <person name="Ledsgaard L."/>
            <person name="Lin J."/>
            <person name="Lipzen A."/>
            <person name="Kuo A."/>
            <person name="Riley R."/>
            <person name="Mondo S."/>
            <person name="Labutti K."/>
            <person name="Haridas S."/>
            <person name="Pangalinan J."/>
            <person name="Salamov A.A."/>
            <person name="Simmons B.A."/>
            <person name="Magnuson J.K."/>
            <person name="Chen J."/>
            <person name="Drula E."/>
            <person name="Henrissat B."/>
            <person name="Wiebenga A."/>
            <person name="Lubbers R.J."/>
            <person name="Gomes A.C."/>
            <person name="Makela M.R."/>
            <person name="Stajich J."/>
            <person name="Grigoriev I.V."/>
            <person name="Mortensen U.H."/>
            <person name="De Vries R.P."/>
            <person name="Baker S.E."/>
            <person name="Andersen M.R."/>
        </authorList>
    </citation>
    <scope>NUCLEOTIDE SEQUENCE [LARGE SCALE GENOMIC DNA]</scope>
    <source>
        <strain evidence="1 2">CBS 123904</strain>
    </source>
</reference>
<evidence type="ECO:0008006" key="3">
    <source>
        <dbReference type="Google" id="ProtNLM"/>
    </source>
</evidence>